<dbReference type="CDD" id="cd03801">
    <property type="entry name" value="GT4_PimA-like"/>
    <property type="match status" value="1"/>
</dbReference>
<dbReference type="EMBL" id="QMQV01000252">
    <property type="protein sequence ID" value="RLE45501.1"/>
    <property type="molecule type" value="Genomic_DNA"/>
</dbReference>
<organism evidence="3 4">
    <name type="scientific">Thermoproteota archaeon</name>
    <dbReference type="NCBI Taxonomy" id="2056631"/>
    <lineage>
        <taxon>Archaea</taxon>
        <taxon>Thermoproteota</taxon>
    </lineage>
</organism>
<evidence type="ECO:0000259" key="2">
    <source>
        <dbReference type="Pfam" id="PF13439"/>
    </source>
</evidence>
<gene>
    <name evidence="3" type="ORF">DRJ31_11185</name>
</gene>
<evidence type="ECO:0000313" key="3">
    <source>
        <dbReference type="EMBL" id="RLE45501.1"/>
    </source>
</evidence>
<dbReference type="InterPro" id="IPR001296">
    <property type="entry name" value="Glyco_trans_1"/>
</dbReference>
<dbReference type="Pfam" id="PF00534">
    <property type="entry name" value="Glycos_transf_1"/>
    <property type="match status" value="1"/>
</dbReference>
<name>A0A497EJ29_9CREN</name>
<proteinExistence type="predicted"/>
<comment type="caution">
    <text evidence="3">The sequence shown here is derived from an EMBL/GenBank/DDBJ whole genome shotgun (WGS) entry which is preliminary data.</text>
</comment>
<dbReference type="Pfam" id="PF13439">
    <property type="entry name" value="Glyco_transf_4"/>
    <property type="match status" value="1"/>
</dbReference>
<reference evidence="3 4" key="1">
    <citation type="submission" date="2018-06" db="EMBL/GenBank/DDBJ databases">
        <title>Extensive metabolic versatility and redundancy in microbially diverse, dynamic hydrothermal sediments.</title>
        <authorList>
            <person name="Dombrowski N."/>
            <person name="Teske A."/>
            <person name="Baker B.J."/>
        </authorList>
    </citation>
    <scope>NUCLEOTIDE SEQUENCE [LARGE SCALE GENOMIC DNA]</scope>
    <source>
        <strain evidence="3">B66_G16</strain>
    </source>
</reference>
<dbReference type="InterPro" id="IPR050194">
    <property type="entry name" value="Glycosyltransferase_grp1"/>
</dbReference>
<feature type="domain" description="Glycosyl transferase family 1" evidence="1">
    <location>
        <begin position="178"/>
        <end position="326"/>
    </location>
</feature>
<dbReference type="Gene3D" id="3.40.50.2000">
    <property type="entry name" value="Glycogen Phosphorylase B"/>
    <property type="match status" value="2"/>
</dbReference>
<accession>A0A497EJ29</accession>
<dbReference type="PANTHER" id="PTHR45947:SF3">
    <property type="entry name" value="SULFOQUINOVOSYL TRANSFERASE SQD2"/>
    <property type="match status" value="1"/>
</dbReference>
<evidence type="ECO:0000313" key="4">
    <source>
        <dbReference type="Proteomes" id="UP000278475"/>
    </source>
</evidence>
<sequence>MKLVVTTPYYPPHVGGIEFHVQNVVRRLRENHNVTVISSTGYDEIVRVVTVPSIDIPYAPLPVSFPNIEADVYHSHIPSPFFAYEILKRNLKPHVITYHNDVFVPRRVGGYRIPRVIAKAIEYTNTKITKKLLESADAIIATTLSYAKTSPLLSEFDVTIIPNGVNTKSIPCGAPAGSRDKIVLYTGRLVEYKGLEILINAMKYINAKLVVIGDGEDRQRFQKLAKESNIDALFTGKVSEETKFKWMRRARVLVLPSLNRLEAFGIALVEAMACGTPVLASNLPGVRDVAREGGMIFNDLNDLINKINKILERDSLATRLGKRGRHSAKKYDWSNIVKKIENVYLQLT</sequence>
<dbReference type="GO" id="GO:0016757">
    <property type="term" value="F:glycosyltransferase activity"/>
    <property type="evidence" value="ECO:0007669"/>
    <property type="project" value="InterPro"/>
</dbReference>
<evidence type="ECO:0000259" key="1">
    <source>
        <dbReference type="Pfam" id="PF00534"/>
    </source>
</evidence>
<dbReference type="InterPro" id="IPR028098">
    <property type="entry name" value="Glyco_trans_4-like_N"/>
</dbReference>
<dbReference type="PANTHER" id="PTHR45947">
    <property type="entry name" value="SULFOQUINOVOSYL TRANSFERASE SQD2"/>
    <property type="match status" value="1"/>
</dbReference>
<dbReference type="Proteomes" id="UP000278475">
    <property type="component" value="Unassembled WGS sequence"/>
</dbReference>
<protein>
    <submittedName>
        <fullName evidence="3">Glycosyltransferase family 1 protein</fullName>
    </submittedName>
</protein>
<feature type="domain" description="Glycosyltransferase subfamily 4-like N-terminal" evidence="2">
    <location>
        <begin position="14"/>
        <end position="168"/>
    </location>
</feature>
<dbReference type="SUPFAM" id="SSF53756">
    <property type="entry name" value="UDP-Glycosyltransferase/glycogen phosphorylase"/>
    <property type="match status" value="1"/>
</dbReference>
<dbReference type="AlphaFoldDB" id="A0A497EJ29"/>